<dbReference type="InterPro" id="IPR036691">
    <property type="entry name" value="Endo/exonu/phosph_ase_sf"/>
</dbReference>
<keyword evidence="5" id="KW-0175">Coiled coil</keyword>
<dbReference type="SUPFAM" id="SSF53098">
    <property type="entry name" value="Ribonuclease H-like"/>
    <property type="match status" value="1"/>
</dbReference>
<evidence type="ECO:0000256" key="3">
    <source>
        <dbReference type="ARBA" id="ARBA00022750"/>
    </source>
</evidence>
<dbReference type="Gene3D" id="3.60.10.10">
    <property type="entry name" value="Endonuclease/exonuclease/phosphatase"/>
    <property type="match status" value="1"/>
</dbReference>
<feature type="region of interest" description="Disordered" evidence="6">
    <location>
        <begin position="1947"/>
        <end position="1969"/>
    </location>
</feature>
<dbReference type="Pfam" id="PF22936">
    <property type="entry name" value="Pol_BBD"/>
    <property type="match status" value="1"/>
</dbReference>
<feature type="compositionally biased region" description="Polar residues" evidence="6">
    <location>
        <begin position="613"/>
        <end position="635"/>
    </location>
</feature>
<dbReference type="InterPro" id="IPR012337">
    <property type="entry name" value="RNaseH-like_sf"/>
</dbReference>
<dbReference type="InterPro" id="IPR025724">
    <property type="entry name" value="GAG-pre-integrase_dom"/>
</dbReference>
<dbReference type="InterPro" id="IPR026960">
    <property type="entry name" value="RVT-Znf"/>
</dbReference>
<comment type="caution">
    <text evidence="8">The sequence shown here is derived from an EMBL/GenBank/DDBJ whole genome shotgun (WGS) entry which is preliminary data.</text>
</comment>
<keyword evidence="2" id="KW-0479">Metal-binding</keyword>
<dbReference type="InterPro" id="IPR001584">
    <property type="entry name" value="Integrase_cat-core"/>
</dbReference>
<feature type="domain" description="Integrase catalytic" evidence="7">
    <location>
        <begin position="1056"/>
        <end position="1222"/>
    </location>
</feature>
<keyword evidence="1" id="KW-0645">Protease</keyword>
<dbReference type="InterPro" id="IPR054722">
    <property type="entry name" value="PolX-like_BBD"/>
</dbReference>
<evidence type="ECO:0000256" key="5">
    <source>
        <dbReference type="SAM" id="Coils"/>
    </source>
</evidence>
<dbReference type="Pfam" id="PF13966">
    <property type="entry name" value="zf-RVT"/>
    <property type="match status" value="1"/>
</dbReference>
<dbReference type="Gene3D" id="3.30.420.10">
    <property type="entry name" value="Ribonuclease H-like superfamily/Ribonuclease H"/>
    <property type="match status" value="1"/>
</dbReference>
<reference evidence="8" key="2">
    <citation type="submission" date="2022-01" db="EMBL/GenBank/DDBJ databases">
        <authorList>
            <person name="Yamashiro T."/>
            <person name="Shiraishi A."/>
            <person name="Satake H."/>
            <person name="Nakayama K."/>
        </authorList>
    </citation>
    <scope>NUCLEOTIDE SEQUENCE</scope>
</reference>
<keyword evidence="4" id="KW-0378">Hydrolase</keyword>
<proteinExistence type="predicted"/>
<keyword evidence="3" id="KW-0064">Aspartyl protease</keyword>
<organism evidence="8 9">
    <name type="scientific">Tanacetum coccineum</name>
    <dbReference type="NCBI Taxonomy" id="301880"/>
    <lineage>
        <taxon>Eukaryota</taxon>
        <taxon>Viridiplantae</taxon>
        <taxon>Streptophyta</taxon>
        <taxon>Embryophyta</taxon>
        <taxon>Tracheophyta</taxon>
        <taxon>Spermatophyta</taxon>
        <taxon>Magnoliopsida</taxon>
        <taxon>eudicotyledons</taxon>
        <taxon>Gunneridae</taxon>
        <taxon>Pentapetalae</taxon>
        <taxon>asterids</taxon>
        <taxon>campanulids</taxon>
        <taxon>Asterales</taxon>
        <taxon>Asteraceae</taxon>
        <taxon>Asteroideae</taxon>
        <taxon>Anthemideae</taxon>
        <taxon>Anthemidinae</taxon>
        <taxon>Tanacetum</taxon>
    </lineage>
</organism>
<dbReference type="PROSITE" id="PS50994">
    <property type="entry name" value="INTEGRASE"/>
    <property type="match status" value="1"/>
</dbReference>
<accession>A0ABQ5GYH2</accession>
<feature type="compositionally biased region" description="Polar residues" evidence="6">
    <location>
        <begin position="1418"/>
        <end position="1435"/>
    </location>
</feature>
<gene>
    <name evidence="8" type="ORF">Tco_1054666</name>
</gene>
<dbReference type="Pfam" id="PF14223">
    <property type="entry name" value="Retrotran_gag_2"/>
    <property type="match status" value="1"/>
</dbReference>
<dbReference type="InterPro" id="IPR057670">
    <property type="entry name" value="SH3_retrovirus"/>
</dbReference>
<dbReference type="Pfam" id="PF13976">
    <property type="entry name" value="gag_pre-integrs"/>
    <property type="match status" value="1"/>
</dbReference>
<feature type="compositionally biased region" description="Low complexity" evidence="6">
    <location>
        <begin position="509"/>
        <end position="527"/>
    </location>
</feature>
<protein>
    <submittedName>
        <fullName evidence="8">Ribonuclease H-like domain-containing protein</fullName>
    </submittedName>
</protein>
<feature type="region of interest" description="Disordered" evidence="6">
    <location>
        <begin position="613"/>
        <end position="640"/>
    </location>
</feature>
<dbReference type="InterPro" id="IPR043502">
    <property type="entry name" value="DNA/RNA_pol_sf"/>
</dbReference>
<feature type="region of interest" description="Disordered" evidence="6">
    <location>
        <begin position="668"/>
        <end position="688"/>
    </location>
</feature>
<evidence type="ECO:0000313" key="8">
    <source>
        <dbReference type="EMBL" id="GJT80324.1"/>
    </source>
</evidence>
<dbReference type="InterPro" id="IPR036397">
    <property type="entry name" value="RNaseH_sf"/>
</dbReference>
<feature type="region of interest" description="Disordered" evidence="6">
    <location>
        <begin position="1418"/>
        <end position="1465"/>
    </location>
</feature>
<dbReference type="EMBL" id="BQNB010018980">
    <property type="protein sequence ID" value="GJT80324.1"/>
    <property type="molecule type" value="Genomic_DNA"/>
</dbReference>
<dbReference type="Pfam" id="PF25597">
    <property type="entry name" value="SH3_retrovirus"/>
    <property type="match status" value="1"/>
</dbReference>
<feature type="region of interest" description="Disordered" evidence="6">
    <location>
        <begin position="758"/>
        <end position="792"/>
    </location>
</feature>
<sequence length="2614" mass="296502">MSYNCSCFRLAPKTQLAANARRNNEKALNILLSAIPDRHLLSFHDATNAKTLWTAIKARFGGNEASKKMQKNLLKQQFETFTIGSREELDSAYERFQNILSMLELYDAKVSLEDANLKFLRSLPSVWHVVATMIRGQPGLDELEFDDLYNNLKVYEHELKGVSNSNSQNIAFLSTEVKGSTLKQSTVEPAHIPKGYTQAASSTVQTAPNCASHSDEIICSFFAQQASMPTTHDDEDLLQIDEDAMEEIDIRWQVAMITARIRKFMRKTGRPIDLKPKNGITFDKENRANGRNEKRIVAIEDSNSKALVATDNNEDIDWTKEFDAEPVTYAMMALTEVEQDDWSMEFDAEHMHFGQDGLDDFDWSNKADDAPVSLALMATNSEVPYCSKCSKSYKKLLESYQTERDNFQKARTEILGYQMSLESLEVILKTHEKNEYAWGDKYEQMEYDLKSRDLKLEEKQKELDQALKERDDFKVKLEKWSNASVLQNEVLNKQRYLSDKSCIGFGVESSSGMESDNSSGNTNSTDSLYPNFKKTKGFHSVPPPTGTIIPPRANVSFTGIDELAIRNKVLNQENTTSSQPEIDRNKVIIEDWVDSDDEETVLNSSETQKKTVFNSETVFENRSPSSQNSVGQGSRKTGVGHKGGKLCFVCYSPNHLIKDCNLHERTFKQTQTHKPKGTQGSRDTRPVWNNINRVNHSNFSRNSRYPHQRRSFIPSAVLTREGLKSTAKPKLTRTVPSKSTADVFYKGTARPKVPHAVLSQSTGRPHYPRMDNTRPRTSNLSRTPHRPQRPKKIVKSIWVKKGSTIATHAVLPQPVKGGVMMKSNQTWRPKGPYLDSVNRDNGSYTLKQFEYGNPEEDLKDYAIIDSGCSGSMTGDKDKLSDFKEFKGGYVAFGNDSKGGRISGKGTIKTSCIDFEKVSYVEELKFNLLSVSQICDKKHNVLFTDKECLILSPKFKFVDEDLVILRAPRKNDVYSLDLKNIIPSGGITCLVAKATKDEAVLWHRRLGHVNFKNINKLVKGNLVRGLPSKTFKLDHSCLACRKGKQHRASCKKIEERTVREPLELLHMDLFGPVSVESVNRKKYCLVVTDDCSKFSWVFFLAYKDETYDMLHDLIVGLENKLRHKVKTIRCDHGTEFKNQLMNEFCAKKGIKREYSIARTPQQNGVAERKNRTLIEAARTMLADSLLPIQFWAEAVNTACYVLNRVLVTKPQMKTPYEILMGRSPNISFMRPFGCPLTILNTLDHLGKFDGKSEEGYLLGYSTSSKGFRVYNRVTRKVQDCLHVDFLENQENQKGKGPDWMFDLELLTPSMNYIPVRKENYAASGGNVSTHDDVEDLDDQQFIVHGPNIHAAQPMHSEESTADKEVSLSSDEQALHDELVSLMHQESLAKLHHDAQRTAFEEEKKRIALAKDKECANSTFTLSTANTPPQSTGNTPTDSDDDIPKDGVFSTNSFDAEEGGAADYNNMDPTIDVTSTPTLRIHKIHPQSQIIGKSTAGIQTRRKLKESTSDQHQALLSFIYKQNRTNHKDQQTCLFACFLSQEEPKKVSQALADESWVEAMQEELLQFKLQEVWVLCDLPNGKRVIGTKWVFRNKRDERGTIIKNKARLVAQGYRQEEGVDYDEVFAPVARIEAIRLFLAFASFMGFTVYQMDVKSAFLYGNITEEVYVKQPPGFEDPAHPNKVYRVVKALYGLHQAPRAWYERLSTFLLKHGYRRGAIDKTLFIKKDRRDIMLVQVYVDDIIFGSTKDFSLINNLRVLLSNEGFQHVRLAYLGGLWVMIELTSVQTKMRFMKHVGVASWFSQLCKAQPDFVSRERIVWIDIEGVPLHAWSRPTFSKIGSRWGEVIELEDNKEDCFARKRICIKTKLEDNILEKFKIIVRGKNFVIRAKELFVWSPTFNDNKEVDDYSEDDSVNGAEEINGDISKQMNLDDETDIEGVSDTVFDDKADSLGHEHTQNLSPNEKENSSDPFNLYNLLNKRDKGEANSGLDSSIPFPPGFTLEREFQHVDAQEGQGMENSLSKRRSEGLSSRILEDAQPLNEHASPSIDSKKKAGGSILEVIDDMIKVGQSMGFTMEGCLGSKAKKDWIKELNNKHKVNFLSVQETKLDCISDMDVKVLWGNYKFEYTISEAVGNSGALYGSWVSNQVKLLVVSIYAPQSITSKRSLWSYISSLISRWDGHCMVMSNFNEVKCMEDRLGSVYNVQGANEFNSFISNSGLVEIQLEGYSFTWSLQSAKKMSKLDRFFVSDGLLSLFPHLSGICLDRHLSDHRPILLREVVTDYGTSPFLVYHSWFSLQGFDQMVLETWNNIDLDDNNKMVRFKKKLQILKKEIRSWVNDCKKNQSGRLVDLRSKLCHIDKVIDQGGVNDDILLTRLDLLKKLHDIKSSDARDYMQKAKIQWAIEGDENSNFFHGIINRKRANLAIKGVMVDGEWVDDPCSLDMLESPISRDEVRNAVWGCGGINLLGPDGRRVESSLLALIQSFIEGTLLSNIEDRWVWDLNGEGVFRVKDVRILLDECFLPKAPTATRWVKYVPIKINVFAWKVFLDRLPTRSNLQHRGVLVSDLLCSLCSSALEIPRTCSSVADWLRISSGSYAAGGIYHGRPLVHMLIGLIGSIPSD</sequence>
<feature type="compositionally biased region" description="Basic residues" evidence="6">
    <location>
        <begin position="783"/>
        <end position="792"/>
    </location>
</feature>
<feature type="region of interest" description="Disordered" evidence="6">
    <location>
        <begin position="509"/>
        <end position="528"/>
    </location>
</feature>
<feature type="coiled-coil region" evidence="5">
    <location>
        <begin position="449"/>
        <end position="483"/>
    </location>
</feature>
<dbReference type="SUPFAM" id="SSF56672">
    <property type="entry name" value="DNA/RNA polymerases"/>
    <property type="match status" value="1"/>
</dbReference>
<dbReference type="Pfam" id="PF00665">
    <property type="entry name" value="rve"/>
    <property type="match status" value="1"/>
</dbReference>
<dbReference type="PANTHER" id="PTHR42648:SF32">
    <property type="entry name" value="RIBONUCLEASE H-LIKE DOMAIN, GAG-PRE-INTEGRASE DOMAIN PROTEIN-RELATED"/>
    <property type="match status" value="1"/>
</dbReference>
<keyword evidence="9" id="KW-1185">Reference proteome</keyword>
<dbReference type="Pfam" id="PF07727">
    <property type="entry name" value="RVT_2"/>
    <property type="match status" value="1"/>
</dbReference>
<dbReference type="InterPro" id="IPR013103">
    <property type="entry name" value="RVT_2"/>
</dbReference>
<dbReference type="SUPFAM" id="SSF56219">
    <property type="entry name" value="DNase I-like"/>
    <property type="match status" value="1"/>
</dbReference>
<dbReference type="Proteomes" id="UP001151760">
    <property type="component" value="Unassembled WGS sequence"/>
</dbReference>
<evidence type="ECO:0000256" key="6">
    <source>
        <dbReference type="SAM" id="MobiDB-lite"/>
    </source>
</evidence>
<evidence type="ECO:0000313" key="9">
    <source>
        <dbReference type="Proteomes" id="UP001151760"/>
    </source>
</evidence>
<dbReference type="InterPro" id="IPR039537">
    <property type="entry name" value="Retrotran_Ty1/copia-like"/>
</dbReference>
<evidence type="ECO:0000256" key="4">
    <source>
        <dbReference type="ARBA" id="ARBA00022801"/>
    </source>
</evidence>
<feature type="region of interest" description="Disordered" evidence="6">
    <location>
        <begin position="1901"/>
        <end position="1922"/>
    </location>
</feature>
<name>A0ABQ5GYH2_9ASTR</name>
<evidence type="ECO:0000259" key="7">
    <source>
        <dbReference type="PROSITE" id="PS50994"/>
    </source>
</evidence>
<reference evidence="8" key="1">
    <citation type="journal article" date="2022" name="Int. J. Mol. Sci.">
        <title>Draft Genome of Tanacetum Coccineum: Genomic Comparison of Closely Related Tanacetum-Family Plants.</title>
        <authorList>
            <person name="Yamashiro T."/>
            <person name="Shiraishi A."/>
            <person name="Nakayama K."/>
            <person name="Satake H."/>
        </authorList>
    </citation>
    <scope>NUCLEOTIDE SEQUENCE</scope>
</reference>
<evidence type="ECO:0000256" key="2">
    <source>
        <dbReference type="ARBA" id="ARBA00022723"/>
    </source>
</evidence>
<evidence type="ECO:0000256" key="1">
    <source>
        <dbReference type="ARBA" id="ARBA00022670"/>
    </source>
</evidence>
<dbReference type="PANTHER" id="PTHR42648">
    <property type="entry name" value="TRANSPOSASE, PUTATIVE-RELATED"/>
    <property type="match status" value="1"/>
</dbReference>
<feature type="compositionally biased region" description="Basic and acidic residues" evidence="6">
    <location>
        <begin position="1947"/>
        <end position="1963"/>
    </location>
</feature>